<dbReference type="EMBL" id="JAAIIG010000010">
    <property type="protein sequence ID" value="NMM98971.1"/>
    <property type="molecule type" value="Genomic_DNA"/>
</dbReference>
<dbReference type="Proteomes" id="UP000543419">
    <property type="component" value="Unassembled WGS sequence"/>
</dbReference>
<dbReference type="AlphaFoldDB" id="A0A7Y0HX47"/>
<comment type="caution">
    <text evidence="2">The sequence shown here is derived from an EMBL/GenBank/DDBJ whole genome shotgun (WGS) entry which is preliminary data.</text>
</comment>
<reference evidence="2 3" key="1">
    <citation type="submission" date="2020-02" db="EMBL/GenBank/DDBJ databases">
        <title>Characterization of phylogenetic diversity of novel bifidobacterial species isolated in Czech ZOOs.</title>
        <authorList>
            <person name="Lugli G.A."/>
            <person name="Vera N.B."/>
            <person name="Ventura M."/>
        </authorList>
    </citation>
    <scope>NUCLEOTIDE SEQUENCE [LARGE SCALE GENOMIC DNA]</scope>
    <source>
        <strain evidence="2 3">DSM 109959</strain>
    </source>
</reference>
<gene>
    <name evidence="2" type="ORF">G1C97_1929</name>
</gene>
<feature type="compositionally biased region" description="Low complexity" evidence="1">
    <location>
        <begin position="141"/>
        <end position="152"/>
    </location>
</feature>
<feature type="region of interest" description="Disordered" evidence="1">
    <location>
        <begin position="96"/>
        <end position="190"/>
    </location>
</feature>
<evidence type="ECO:0000313" key="2">
    <source>
        <dbReference type="EMBL" id="NMM98971.1"/>
    </source>
</evidence>
<evidence type="ECO:0000313" key="3">
    <source>
        <dbReference type="Proteomes" id="UP000543419"/>
    </source>
</evidence>
<proteinExistence type="predicted"/>
<protein>
    <submittedName>
        <fullName evidence="2">Uncharacterized protein</fullName>
    </submittedName>
</protein>
<sequence length="190" mass="20345">MRAQSRQGELVITPYERRRVGRKRRFGAARAAGHCGRALRDHWPACRILCSHESSKKPSKTLCAPACGITIAGIPPFPARPIPTVACDGAHKPRFRKGNANRAHAPEGAKRMPSVSRRLRETGQCSGTMPPAFPSRGTSSARPGPADAGRPATRMLSRGPAPGRGINTTLSPHNSKGRMRGKSHPALAVQ</sequence>
<name>A0A7Y0HX47_9BIFI</name>
<keyword evidence="3" id="KW-1185">Reference proteome</keyword>
<evidence type="ECO:0000256" key="1">
    <source>
        <dbReference type="SAM" id="MobiDB-lite"/>
    </source>
</evidence>
<organism evidence="2 3">
    <name type="scientific">Bifidobacterium olomucense</name>
    <dbReference type="NCBI Taxonomy" id="2675324"/>
    <lineage>
        <taxon>Bacteria</taxon>
        <taxon>Bacillati</taxon>
        <taxon>Actinomycetota</taxon>
        <taxon>Actinomycetes</taxon>
        <taxon>Bifidobacteriales</taxon>
        <taxon>Bifidobacteriaceae</taxon>
        <taxon>Bifidobacterium</taxon>
    </lineage>
</organism>
<accession>A0A7Y0HX47</accession>